<evidence type="ECO:0000313" key="1">
    <source>
        <dbReference type="EMBL" id="KAK6002036.1"/>
    </source>
</evidence>
<sequence length="200" mass="22690">MMNRYVSVMESPSWNKTASTWIHQRHIVLDPEDKIFSEIDNDDEREQRALAQAPGTFYVILTPRAFSRPSDCRDLTVKWYGHIRNSSQETAHCVLTADHNVVFLAKFLEPSISLIHAHRGRLNGYRKDSAVALLHPDVPGEWGADTQACVLHFKNHIHCKIVPLGSKIALDEDDGAEAIIRESQTFRPVRSPKIYSSLTC</sequence>
<dbReference type="Proteomes" id="UP001341245">
    <property type="component" value="Unassembled WGS sequence"/>
</dbReference>
<comment type="caution">
    <text evidence="1">The sequence shown here is derived from an EMBL/GenBank/DDBJ whole genome shotgun (WGS) entry which is preliminary data.</text>
</comment>
<evidence type="ECO:0000313" key="2">
    <source>
        <dbReference type="Proteomes" id="UP001341245"/>
    </source>
</evidence>
<evidence type="ECO:0008006" key="3">
    <source>
        <dbReference type="Google" id="ProtNLM"/>
    </source>
</evidence>
<gene>
    <name evidence="1" type="ORF">QM012_002526</name>
</gene>
<name>A0ABR0TDC5_AURPU</name>
<organism evidence="1 2">
    <name type="scientific">Aureobasidium pullulans</name>
    <name type="common">Black yeast</name>
    <name type="synonym">Pullularia pullulans</name>
    <dbReference type="NCBI Taxonomy" id="5580"/>
    <lineage>
        <taxon>Eukaryota</taxon>
        <taxon>Fungi</taxon>
        <taxon>Dikarya</taxon>
        <taxon>Ascomycota</taxon>
        <taxon>Pezizomycotina</taxon>
        <taxon>Dothideomycetes</taxon>
        <taxon>Dothideomycetidae</taxon>
        <taxon>Dothideales</taxon>
        <taxon>Saccotheciaceae</taxon>
        <taxon>Aureobasidium</taxon>
    </lineage>
</organism>
<protein>
    <recommendedName>
        <fullName evidence="3">HNH nuclease domain-containing protein</fullName>
    </recommendedName>
</protein>
<dbReference type="EMBL" id="JASGXD010000013">
    <property type="protein sequence ID" value="KAK6002036.1"/>
    <property type="molecule type" value="Genomic_DNA"/>
</dbReference>
<proteinExistence type="predicted"/>
<keyword evidence="2" id="KW-1185">Reference proteome</keyword>
<reference evidence="1 2" key="1">
    <citation type="submission" date="2023-11" db="EMBL/GenBank/DDBJ databases">
        <title>Draft genome sequence and annotation of the polyextremotolerant black yeast-like fungus Aureobasidium pullulans NRRL 62042.</title>
        <authorList>
            <person name="Dielentheis-Frenken M.R.E."/>
            <person name="Wibberg D."/>
            <person name="Blank L.M."/>
            <person name="Tiso T."/>
        </authorList>
    </citation>
    <scope>NUCLEOTIDE SEQUENCE [LARGE SCALE GENOMIC DNA]</scope>
    <source>
        <strain evidence="1 2">NRRL 62042</strain>
    </source>
</reference>
<accession>A0ABR0TDC5</accession>